<dbReference type="SUPFAM" id="SSF52540">
    <property type="entry name" value="P-loop containing nucleoside triphosphate hydrolases"/>
    <property type="match status" value="2"/>
</dbReference>
<dbReference type="NCBIfam" id="TIGR02857">
    <property type="entry name" value="CydD"/>
    <property type="match status" value="1"/>
</dbReference>
<sequence length="1069" mass="111191">MSRGPLGALPALSPSARRALVLTGLLAAATAVALVAQAWGLAAALATVVGGGRDFGTPLLVLAVAVGARALLAWATETVAARAAAGAKEELRGALLDHALRLGPEWIADPDRTGGGPAALTTLATKGLDALDDYFTRYLPALVTVAVAPALAGLAILWSDWPSALVIALTVPLLPLFAILIGGHTAEVAAKAADATLRLSSHAAELVRALPVLTAFRRAPVQRESIRRVGDAHRRAVGRTLRVAFTSALALELLATLSVALVAVLIGTRLAAGGLTLETGLFVLILAPECYQAIRAVGAAFHASDDGKEVVRRIAEVLAEPVPPSGDRPAHKGRVFVADLHVRRRGRHAPDGLSFSVAPGELVRLESPSGTGKSTTLSVLLGFLPPGQGRVAVDGIDLAELDLTGWRRQVAWVPQRPQFAAATVTAELTEAVRDLPGERPHIAELLEVTDTLAIDHLLHRDPAELSAGERQRLAVARALLRLRRGAWLLLLDEPTAHLDPAAATAVLRAVEDARLAGAAVVLISHHPDPTAEPTPLGGAQVARATARPARPRHRPLRTLLSARTVLGALLGAAALASGIALTATSGWLIAKASTQPPMLTLLVAVVGVRTFGLGRALLRYLERLVTHDAAFRTANRLRVRLWDDLVARGPAQRFDGLHRLVADTDTVRDLVPRVLVPPVVAGVVALVAVLVQALVLPSAGLVLLAAVVLAVVLAPLTAVLADRHATRALAEGRRALSQQVLALLTAAPDLLATNAAAARRTALAEADRTLAARARRQSLAAGLALAVLVLCTGGAAVAGVWLGAEAVAAGTLNPLLAPVLALVPLALTEALALLPPAAQQLRPLRTAYGHLTEESGALPQGAPCHGEEIRLSHVDVRWPGTADPVLRDLSLYIPSGSHTAVVGPSGAGKSTLLAVLLGFLSPDRGRAEIPRTAAWAPQDPLLVSTTVRENLRLGDPEATDERLREVLRAVALDDWTDRLDTQVGVGGAAVSGGEAQRLGLARALLYARGTGMLLMDEPTAHLDEPTARRVLDGVRAELAGGTVVHVTHRPAEAAEADQVIHVGGVRVGA</sequence>
<dbReference type="InterPro" id="IPR014216">
    <property type="entry name" value="ABC_transptr_CydD"/>
</dbReference>
<feature type="domain" description="ABC transmembrane type-1" evidence="9">
    <location>
        <begin position="565"/>
        <end position="814"/>
    </location>
</feature>
<dbReference type="CDD" id="cd18584">
    <property type="entry name" value="ABC_6TM_AarD_CydD"/>
    <property type="match status" value="1"/>
</dbReference>
<dbReference type="PANTHER" id="PTHR24221">
    <property type="entry name" value="ATP-BINDING CASSETTE SUB-FAMILY B"/>
    <property type="match status" value="1"/>
</dbReference>
<feature type="transmembrane region" description="Helical" evidence="7">
    <location>
        <begin position="564"/>
        <end position="590"/>
    </location>
</feature>
<keyword evidence="2 7" id="KW-0812">Transmembrane</keyword>
<dbReference type="EMBL" id="JAGIOO010000001">
    <property type="protein sequence ID" value="MBP2475658.1"/>
    <property type="molecule type" value="Genomic_DNA"/>
</dbReference>
<keyword evidence="4" id="KW-0067">ATP-binding</keyword>
<dbReference type="Gene3D" id="3.40.50.300">
    <property type="entry name" value="P-loop containing nucleotide triphosphate hydrolases"/>
    <property type="match status" value="2"/>
</dbReference>
<keyword evidence="3" id="KW-0547">Nucleotide-binding</keyword>
<keyword evidence="11" id="KW-1185">Reference proteome</keyword>
<feature type="transmembrane region" description="Helical" evidence="7">
    <location>
        <begin position="138"/>
        <end position="158"/>
    </location>
</feature>
<evidence type="ECO:0000256" key="5">
    <source>
        <dbReference type="ARBA" id="ARBA00022989"/>
    </source>
</evidence>
<evidence type="ECO:0000256" key="2">
    <source>
        <dbReference type="ARBA" id="ARBA00022692"/>
    </source>
</evidence>
<feature type="transmembrane region" description="Helical" evidence="7">
    <location>
        <begin position="778"/>
        <end position="803"/>
    </location>
</feature>
<dbReference type="InterPro" id="IPR003439">
    <property type="entry name" value="ABC_transporter-like_ATP-bd"/>
</dbReference>
<dbReference type="Pfam" id="PF00005">
    <property type="entry name" value="ABC_tran"/>
    <property type="match status" value="2"/>
</dbReference>
<proteinExistence type="predicted"/>
<keyword evidence="6 7" id="KW-0472">Membrane</keyword>
<dbReference type="InterPro" id="IPR014223">
    <property type="entry name" value="ABC_CydC/D"/>
</dbReference>
<feature type="transmembrane region" description="Helical" evidence="7">
    <location>
        <begin position="815"/>
        <end position="834"/>
    </location>
</feature>
<dbReference type="SUPFAM" id="SSF90123">
    <property type="entry name" value="ABC transporter transmembrane region"/>
    <property type="match status" value="2"/>
</dbReference>
<dbReference type="PROSITE" id="PS50893">
    <property type="entry name" value="ABC_TRANSPORTER_2"/>
    <property type="match status" value="2"/>
</dbReference>
<evidence type="ECO:0000256" key="1">
    <source>
        <dbReference type="ARBA" id="ARBA00004651"/>
    </source>
</evidence>
<evidence type="ECO:0000313" key="10">
    <source>
        <dbReference type="EMBL" id="MBP2475658.1"/>
    </source>
</evidence>
<feature type="transmembrane region" description="Helical" evidence="7">
    <location>
        <begin position="243"/>
        <end position="264"/>
    </location>
</feature>
<dbReference type="InterPro" id="IPR003593">
    <property type="entry name" value="AAA+_ATPase"/>
</dbReference>
<dbReference type="SMART" id="SM00382">
    <property type="entry name" value="AAA"/>
    <property type="match status" value="2"/>
</dbReference>
<dbReference type="InterPro" id="IPR011527">
    <property type="entry name" value="ABC1_TM_dom"/>
</dbReference>
<comment type="subcellular location">
    <subcellularLocation>
        <location evidence="1">Cell membrane</location>
        <topology evidence="1">Multi-pass membrane protein</topology>
    </subcellularLocation>
</comment>
<feature type="transmembrane region" description="Helical" evidence="7">
    <location>
        <begin position="596"/>
        <end position="618"/>
    </location>
</feature>
<dbReference type="PROSITE" id="PS00211">
    <property type="entry name" value="ABC_TRANSPORTER_1"/>
    <property type="match status" value="2"/>
</dbReference>
<dbReference type="InterPro" id="IPR036640">
    <property type="entry name" value="ABC1_TM_sf"/>
</dbReference>
<name>A0ABS5AGE3_9PSEU</name>
<feature type="domain" description="ABC transporter" evidence="8">
    <location>
        <begin position="335"/>
        <end position="578"/>
    </location>
</feature>
<reference evidence="10 11" key="1">
    <citation type="submission" date="2021-03" db="EMBL/GenBank/DDBJ databases">
        <title>Sequencing the genomes of 1000 actinobacteria strains.</title>
        <authorList>
            <person name="Klenk H.-P."/>
        </authorList>
    </citation>
    <scope>NUCLEOTIDE SEQUENCE [LARGE SCALE GENOMIC DNA]</scope>
    <source>
        <strain evidence="10 11">DSM 44580</strain>
    </source>
</reference>
<evidence type="ECO:0000259" key="8">
    <source>
        <dbReference type="PROSITE" id="PS50893"/>
    </source>
</evidence>
<evidence type="ECO:0000256" key="6">
    <source>
        <dbReference type="ARBA" id="ARBA00023136"/>
    </source>
</evidence>
<dbReference type="InterPro" id="IPR017871">
    <property type="entry name" value="ABC_transporter-like_CS"/>
</dbReference>
<evidence type="ECO:0000256" key="4">
    <source>
        <dbReference type="ARBA" id="ARBA00022840"/>
    </source>
</evidence>
<feature type="transmembrane region" description="Helical" evidence="7">
    <location>
        <begin position="674"/>
        <end position="695"/>
    </location>
</feature>
<dbReference type="CDD" id="cd03228">
    <property type="entry name" value="ABCC_MRP_Like"/>
    <property type="match status" value="2"/>
</dbReference>
<feature type="transmembrane region" description="Helical" evidence="7">
    <location>
        <begin position="701"/>
        <end position="721"/>
    </location>
</feature>
<feature type="domain" description="ABC transmembrane type-1" evidence="9">
    <location>
        <begin position="21"/>
        <end position="303"/>
    </location>
</feature>
<dbReference type="NCBIfam" id="TIGR02868">
    <property type="entry name" value="CydC"/>
    <property type="match status" value="1"/>
</dbReference>
<accession>A0ABS5AGE3</accession>
<organism evidence="10 11">
    <name type="scientific">Crossiella equi</name>
    <dbReference type="NCBI Taxonomy" id="130796"/>
    <lineage>
        <taxon>Bacteria</taxon>
        <taxon>Bacillati</taxon>
        <taxon>Actinomycetota</taxon>
        <taxon>Actinomycetes</taxon>
        <taxon>Pseudonocardiales</taxon>
        <taxon>Pseudonocardiaceae</taxon>
        <taxon>Crossiella</taxon>
    </lineage>
</organism>
<dbReference type="PROSITE" id="PS50929">
    <property type="entry name" value="ABC_TM1F"/>
    <property type="match status" value="2"/>
</dbReference>
<dbReference type="InterPro" id="IPR039421">
    <property type="entry name" value="Type_1_exporter"/>
</dbReference>
<evidence type="ECO:0000256" key="3">
    <source>
        <dbReference type="ARBA" id="ARBA00022741"/>
    </source>
</evidence>
<feature type="domain" description="ABC transporter" evidence="8">
    <location>
        <begin position="869"/>
        <end position="1069"/>
    </location>
</feature>
<comment type="caution">
    <text evidence="10">The sequence shown here is derived from an EMBL/GenBank/DDBJ whole genome shotgun (WGS) entry which is preliminary data.</text>
</comment>
<dbReference type="Pfam" id="PF00664">
    <property type="entry name" value="ABC_membrane"/>
    <property type="match status" value="1"/>
</dbReference>
<dbReference type="PANTHER" id="PTHR24221:SF590">
    <property type="entry name" value="COMPONENT LINKED WITH THE ASSEMBLY OF CYTOCHROME' TRANSPORT TRANSMEMBRANE ATP-BINDING PROTEIN ABC TRANSPORTER CYDD-RELATED"/>
    <property type="match status" value="1"/>
</dbReference>
<evidence type="ECO:0000259" key="9">
    <source>
        <dbReference type="PROSITE" id="PS50929"/>
    </source>
</evidence>
<dbReference type="Gene3D" id="1.20.1560.10">
    <property type="entry name" value="ABC transporter type 1, transmembrane domain"/>
    <property type="match status" value="2"/>
</dbReference>
<protein>
    <submittedName>
        <fullName evidence="10">Thiol reductant ABC exporter CydD subunit/thiol reductant ABC exporter CydC subunit</fullName>
    </submittedName>
</protein>
<feature type="transmembrane region" description="Helical" evidence="7">
    <location>
        <begin position="270"/>
        <end position="287"/>
    </location>
</feature>
<feature type="transmembrane region" description="Helical" evidence="7">
    <location>
        <begin position="164"/>
        <end position="182"/>
    </location>
</feature>
<evidence type="ECO:0000313" key="11">
    <source>
        <dbReference type="Proteomes" id="UP001519363"/>
    </source>
</evidence>
<dbReference type="InterPro" id="IPR027417">
    <property type="entry name" value="P-loop_NTPase"/>
</dbReference>
<gene>
    <name evidence="10" type="ORF">JOF53_004530</name>
</gene>
<evidence type="ECO:0000256" key="7">
    <source>
        <dbReference type="SAM" id="Phobius"/>
    </source>
</evidence>
<feature type="transmembrane region" description="Helical" evidence="7">
    <location>
        <begin position="56"/>
        <end position="75"/>
    </location>
</feature>
<dbReference type="Proteomes" id="UP001519363">
    <property type="component" value="Unassembled WGS sequence"/>
</dbReference>
<dbReference type="RefSeq" id="WP_209707227.1">
    <property type="nucleotide sequence ID" value="NZ_JAGIOO010000001.1"/>
</dbReference>
<keyword evidence="5 7" id="KW-1133">Transmembrane helix</keyword>